<evidence type="ECO:0000256" key="1">
    <source>
        <dbReference type="SAM" id="Phobius"/>
    </source>
</evidence>
<reference evidence="3" key="1">
    <citation type="submission" date="2012-07" db="EMBL/GenBank/DDBJ databases">
        <title>Genome of the Chinese tree shrew, a rising model animal genetically related to primates.</title>
        <authorList>
            <person name="Zhang G."/>
            <person name="Fan Y."/>
            <person name="Yao Y."/>
            <person name="Huang Z."/>
        </authorList>
    </citation>
    <scope>NUCLEOTIDE SEQUENCE [LARGE SCALE GENOMIC DNA]</scope>
</reference>
<dbReference type="EMBL" id="KB320502">
    <property type="protein sequence ID" value="ELW70273.1"/>
    <property type="molecule type" value="Genomic_DNA"/>
</dbReference>
<dbReference type="InParanoid" id="L9L5M0"/>
<keyword evidence="1" id="KW-1133">Transmembrane helix</keyword>
<gene>
    <name evidence="2" type="ORF">TREES_T100010572</name>
</gene>
<reference evidence="3" key="2">
    <citation type="journal article" date="2013" name="Nat. Commun.">
        <title>Genome of the Chinese tree shrew.</title>
        <authorList>
            <person name="Fan Y."/>
            <person name="Huang Z.Y."/>
            <person name="Cao C.C."/>
            <person name="Chen C.S."/>
            <person name="Chen Y.X."/>
            <person name="Fan D.D."/>
            <person name="He J."/>
            <person name="Hou H.L."/>
            <person name="Hu L."/>
            <person name="Hu X.T."/>
            <person name="Jiang X.T."/>
            <person name="Lai R."/>
            <person name="Lang Y.S."/>
            <person name="Liang B."/>
            <person name="Liao S.G."/>
            <person name="Mu D."/>
            <person name="Ma Y.Y."/>
            <person name="Niu Y.Y."/>
            <person name="Sun X.Q."/>
            <person name="Xia J.Q."/>
            <person name="Xiao J."/>
            <person name="Xiong Z.Q."/>
            <person name="Xu L."/>
            <person name="Yang L."/>
            <person name="Zhang Y."/>
            <person name="Zhao W."/>
            <person name="Zhao X.D."/>
            <person name="Zheng Y.T."/>
            <person name="Zhou J.M."/>
            <person name="Zhu Y.B."/>
            <person name="Zhang G.J."/>
            <person name="Wang J."/>
            <person name="Yao Y.G."/>
        </authorList>
    </citation>
    <scope>NUCLEOTIDE SEQUENCE [LARGE SCALE GENOMIC DNA]</scope>
</reference>
<feature type="transmembrane region" description="Helical" evidence="1">
    <location>
        <begin position="122"/>
        <end position="155"/>
    </location>
</feature>
<evidence type="ECO:0000313" key="2">
    <source>
        <dbReference type="EMBL" id="ELW70273.1"/>
    </source>
</evidence>
<dbReference type="AlphaFoldDB" id="L9L5M0"/>
<sequence length="158" mass="17304">MFASVSLLTVEIIQSCHIIPLPWFWKSQKEFGLEKEDIDELSVQPVVKRHQNWVTEISDLEPVTVSVGVTDAMGASVTSDWYHSVWLLLSLSASLCHCVDVTVTVPLCDSQSHCIFDSVVSVIVTLSALTGGITLFVGVIVTITHCFIVIVTVTIPMC</sequence>
<keyword evidence="3" id="KW-1185">Reference proteome</keyword>
<proteinExistence type="predicted"/>
<accession>L9L5M0</accession>
<keyword evidence="1" id="KW-0812">Transmembrane</keyword>
<name>L9L5M0_TUPCH</name>
<protein>
    <submittedName>
        <fullName evidence="2">Uncharacterized protein</fullName>
    </submittedName>
</protein>
<keyword evidence="1" id="KW-0472">Membrane</keyword>
<organism evidence="2 3">
    <name type="scientific">Tupaia chinensis</name>
    <name type="common">Chinese tree shrew</name>
    <name type="synonym">Tupaia belangeri chinensis</name>
    <dbReference type="NCBI Taxonomy" id="246437"/>
    <lineage>
        <taxon>Eukaryota</taxon>
        <taxon>Metazoa</taxon>
        <taxon>Chordata</taxon>
        <taxon>Craniata</taxon>
        <taxon>Vertebrata</taxon>
        <taxon>Euteleostomi</taxon>
        <taxon>Mammalia</taxon>
        <taxon>Eutheria</taxon>
        <taxon>Euarchontoglires</taxon>
        <taxon>Scandentia</taxon>
        <taxon>Tupaiidae</taxon>
        <taxon>Tupaia</taxon>
    </lineage>
</organism>
<dbReference type="Proteomes" id="UP000011518">
    <property type="component" value="Unassembled WGS sequence"/>
</dbReference>
<evidence type="ECO:0000313" key="3">
    <source>
        <dbReference type="Proteomes" id="UP000011518"/>
    </source>
</evidence>